<dbReference type="KEGG" id="ant:Arnit_2196"/>
<dbReference type="HOGENOM" id="CLU_1026348_0_0_7"/>
<accession>D5V0N6</accession>
<dbReference type="AlphaFoldDB" id="D5V0N6"/>
<reference evidence="1 2" key="1">
    <citation type="journal article" date="2010" name="Stand. Genomic Sci.">
        <title>Complete genome sequence of Arcobacter nitrofigilis type strain (CI).</title>
        <authorList>
            <person name="Pati A."/>
            <person name="Gronow S."/>
            <person name="Lapidus A."/>
            <person name="Copeland A."/>
            <person name="Glavina Del Rio T."/>
            <person name="Nolan M."/>
            <person name="Lucas S."/>
            <person name="Tice H."/>
            <person name="Cheng J.F."/>
            <person name="Han C."/>
            <person name="Chertkov O."/>
            <person name="Bruce D."/>
            <person name="Tapia R."/>
            <person name="Goodwin L."/>
            <person name="Pitluck S."/>
            <person name="Liolios K."/>
            <person name="Ivanova N."/>
            <person name="Mavromatis K."/>
            <person name="Chen A."/>
            <person name="Palaniappan K."/>
            <person name="Land M."/>
            <person name="Hauser L."/>
            <person name="Chang Y.J."/>
            <person name="Jeffries C.D."/>
            <person name="Detter J.C."/>
            <person name="Rohde M."/>
            <person name="Goker M."/>
            <person name="Bristow J."/>
            <person name="Eisen J.A."/>
            <person name="Markowitz V."/>
            <person name="Hugenholtz P."/>
            <person name="Klenk H.P."/>
            <person name="Kyrpides N.C."/>
        </authorList>
    </citation>
    <scope>NUCLEOTIDE SEQUENCE [LARGE SCALE GENOMIC DNA]</scope>
    <source>
        <strain evidence="2">ATCC 33309 / DSM 7299 / CCUG 15893 / LMG 7604 / NCTC 12251 / CI</strain>
    </source>
</reference>
<dbReference type="eggNOG" id="COG4822">
    <property type="taxonomic scope" value="Bacteria"/>
</dbReference>
<dbReference type="EMBL" id="CP001999">
    <property type="protein sequence ID" value="ADG93848.1"/>
    <property type="molecule type" value="Genomic_DNA"/>
</dbReference>
<evidence type="ECO:0000313" key="2">
    <source>
        <dbReference type="Proteomes" id="UP000000939"/>
    </source>
</evidence>
<dbReference type="InterPro" id="IPR010388">
    <property type="entry name" value="Anaerobic_Co-chelatase"/>
</dbReference>
<dbReference type="GO" id="GO:0019251">
    <property type="term" value="P:anaerobic cobalamin biosynthetic process"/>
    <property type="evidence" value="ECO:0007669"/>
    <property type="project" value="InterPro"/>
</dbReference>
<proteinExistence type="predicted"/>
<evidence type="ECO:0000313" key="1">
    <source>
        <dbReference type="EMBL" id="ADG93848.1"/>
    </source>
</evidence>
<dbReference type="STRING" id="572480.Arnit_2196"/>
<gene>
    <name evidence="1" type="ordered locus">Arnit_2196</name>
</gene>
<dbReference type="Pfam" id="PF06180">
    <property type="entry name" value="CbiK"/>
    <property type="match status" value="1"/>
</dbReference>
<name>D5V0N6_ARCNC</name>
<protein>
    <submittedName>
        <fullName evidence="1">Anaerobic cobalt chelatase</fullName>
    </submittedName>
</protein>
<dbReference type="SUPFAM" id="SSF53800">
    <property type="entry name" value="Chelatase"/>
    <property type="match status" value="1"/>
</dbReference>
<dbReference type="Gene3D" id="3.40.50.1400">
    <property type="match status" value="2"/>
</dbReference>
<sequence length="272" mass="31329">MKRYRHYKKDKAIILSCFGSIIEQQKYLDLKKSIEEQFEGIDVFIAISSRMVLKGLIKHGFEYKNLAQTIADVDMHGYKNIIVASINLFPACEHELLKKTVEGFRHFSFSNIRLSNAIFTRTKDTTLFLKELDERVSKKNTANLYVIHGTPKLELGGLESVTYSAKYLEQKRKGNYTCSLEGAFPFFAIKDELIKRIKKDGFKKVQIVPMLLVSGNHYINDMAEISKELGEHFKTKIAKSLSEDEKFNLLQMPTIKEIIVNNIKEEIIKLGH</sequence>
<dbReference type="OrthoDB" id="9770331at2"/>
<dbReference type="GO" id="GO:0016852">
    <property type="term" value="F:sirohydrochlorin cobaltochelatase activity"/>
    <property type="evidence" value="ECO:0007669"/>
    <property type="project" value="InterPro"/>
</dbReference>
<keyword evidence="2" id="KW-1185">Reference proteome</keyword>
<dbReference type="RefSeq" id="WP_013135993.1">
    <property type="nucleotide sequence ID" value="NC_014166.1"/>
</dbReference>
<organism evidence="1 2">
    <name type="scientific">Arcobacter nitrofigilis (strain ATCC 33309 / DSM 7299 / CCUG 15893 / LMG 7604 / NCTC 12251 / CI)</name>
    <name type="common">Campylobacter nitrofigilis</name>
    <dbReference type="NCBI Taxonomy" id="572480"/>
    <lineage>
        <taxon>Bacteria</taxon>
        <taxon>Pseudomonadati</taxon>
        <taxon>Campylobacterota</taxon>
        <taxon>Epsilonproteobacteria</taxon>
        <taxon>Campylobacterales</taxon>
        <taxon>Arcobacteraceae</taxon>
        <taxon>Arcobacter</taxon>
    </lineage>
</organism>
<dbReference type="Proteomes" id="UP000000939">
    <property type="component" value="Chromosome"/>
</dbReference>